<feature type="transmembrane region" description="Helical" evidence="1">
    <location>
        <begin position="97"/>
        <end position="114"/>
    </location>
</feature>
<feature type="transmembrane region" description="Helical" evidence="1">
    <location>
        <begin position="6"/>
        <end position="23"/>
    </location>
</feature>
<name>A0A9X2KT03_9GAMM</name>
<feature type="transmembrane region" description="Helical" evidence="1">
    <location>
        <begin position="70"/>
        <end position="90"/>
    </location>
</feature>
<keyword evidence="1" id="KW-0472">Membrane</keyword>
<evidence type="ECO:0000313" key="2">
    <source>
        <dbReference type="EMBL" id="MCP8898677.1"/>
    </source>
</evidence>
<reference evidence="2" key="2">
    <citation type="submission" date="2023-01" db="EMBL/GenBank/DDBJ databases">
        <title>Gilvimarinus xylanilyticus HB14 isolated from Caulerpa lentillifera aquaculture base in Hainan, China.</title>
        <authorList>
            <person name="Zhang Y.-J."/>
        </authorList>
    </citation>
    <scope>NUCLEOTIDE SEQUENCE</scope>
    <source>
        <strain evidence="2">HB14</strain>
    </source>
</reference>
<dbReference type="Proteomes" id="UP001139319">
    <property type="component" value="Unassembled WGS sequence"/>
</dbReference>
<dbReference type="EMBL" id="JAMFTH010000001">
    <property type="protein sequence ID" value="MCP8898677.1"/>
    <property type="molecule type" value="Genomic_DNA"/>
</dbReference>
<dbReference type="AlphaFoldDB" id="A0A9X2KT03"/>
<comment type="caution">
    <text evidence="2">The sequence shown here is derived from an EMBL/GenBank/DDBJ whole genome shotgun (WGS) entry which is preliminary data.</text>
</comment>
<sequence length="118" mass="12605">MALKHSHLLFVALSVGFFLIRFIGREAGANFVRGKFCKIAPHVIDTLLLATGVGLVVVVGYPLWPVNWLTVKLALVVSYILLGVIALKSTRKTPSRVAAALAIACILAIGHLAVSKAF</sequence>
<evidence type="ECO:0000313" key="3">
    <source>
        <dbReference type="Proteomes" id="UP001139319"/>
    </source>
</evidence>
<keyword evidence="3" id="KW-1185">Reference proteome</keyword>
<dbReference type="Pfam" id="PF04247">
    <property type="entry name" value="SirB"/>
    <property type="match status" value="1"/>
</dbReference>
<accession>A0A9X2KT03</accession>
<dbReference type="RefSeq" id="WP_253967703.1">
    <property type="nucleotide sequence ID" value="NZ_JAMFTH010000001.1"/>
</dbReference>
<dbReference type="PANTHER" id="PTHR39594:SF1">
    <property type="entry name" value="PROTEIN YCHQ"/>
    <property type="match status" value="1"/>
</dbReference>
<keyword evidence="1" id="KW-0812">Transmembrane</keyword>
<dbReference type="InterPro" id="IPR007360">
    <property type="entry name" value="SirB"/>
</dbReference>
<dbReference type="PANTHER" id="PTHR39594">
    <property type="entry name" value="PROTEIN YCHQ"/>
    <property type="match status" value="1"/>
</dbReference>
<dbReference type="PIRSF" id="PIRSF005610">
    <property type="entry name" value="SirB"/>
    <property type="match status" value="1"/>
</dbReference>
<gene>
    <name evidence="2" type="ORF">M6D89_05120</name>
</gene>
<feature type="transmembrane region" description="Helical" evidence="1">
    <location>
        <begin position="43"/>
        <end position="64"/>
    </location>
</feature>
<protein>
    <submittedName>
        <fullName evidence="2">SirB2 family protein</fullName>
    </submittedName>
</protein>
<reference evidence="2" key="1">
    <citation type="submission" date="2022-05" db="EMBL/GenBank/DDBJ databases">
        <authorList>
            <person name="Sun H.-N."/>
        </authorList>
    </citation>
    <scope>NUCLEOTIDE SEQUENCE</scope>
    <source>
        <strain evidence="2">HB14</strain>
    </source>
</reference>
<keyword evidence="1" id="KW-1133">Transmembrane helix</keyword>
<proteinExistence type="predicted"/>
<evidence type="ECO:0000256" key="1">
    <source>
        <dbReference type="SAM" id="Phobius"/>
    </source>
</evidence>
<dbReference type="GO" id="GO:0005886">
    <property type="term" value="C:plasma membrane"/>
    <property type="evidence" value="ECO:0007669"/>
    <property type="project" value="TreeGrafter"/>
</dbReference>
<organism evidence="2 3">
    <name type="scientific">Gilvimarinus xylanilyticus</name>
    <dbReference type="NCBI Taxonomy" id="2944139"/>
    <lineage>
        <taxon>Bacteria</taxon>
        <taxon>Pseudomonadati</taxon>
        <taxon>Pseudomonadota</taxon>
        <taxon>Gammaproteobacteria</taxon>
        <taxon>Cellvibrionales</taxon>
        <taxon>Cellvibrionaceae</taxon>
        <taxon>Gilvimarinus</taxon>
    </lineage>
</organism>